<reference evidence="4 5" key="1">
    <citation type="submission" date="2019-02" db="EMBL/GenBank/DDBJ databases">
        <title>Genome sequences of Aliivibrio finisterrensis strains from farmed Atlantic salmon.</title>
        <authorList>
            <person name="Bowman J.P."/>
        </authorList>
    </citation>
    <scope>NUCLEOTIDE SEQUENCE [LARGE SCALE GENOMIC DNA]</scope>
    <source>
        <strain evidence="4 5">A21</strain>
    </source>
</reference>
<dbReference type="RefSeq" id="WP_130066407.1">
    <property type="nucleotide sequence ID" value="NZ_SEZN01000016.1"/>
</dbReference>
<keyword evidence="5" id="KW-1185">Reference proteome</keyword>
<accession>A0ABY0I9G5</accession>
<keyword evidence="3" id="KW-0238">DNA-binding</keyword>
<comment type="caution">
    <text evidence="4">The sequence shown here is derived from an EMBL/GenBank/DDBJ whole genome shotgun (WGS) entry which is preliminary data.</text>
</comment>
<protein>
    <submittedName>
        <fullName evidence="4">DNA replication terminus site-binding protein (Ter protein)</fullName>
    </submittedName>
</protein>
<dbReference type="EMBL" id="SEZN01000016">
    <property type="protein sequence ID" value="RYU64275.1"/>
    <property type="molecule type" value="Genomic_DNA"/>
</dbReference>
<evidence type="ECO:0000313" key="4">
    <source>
        <dbReference type="EMBL" id="RYU64275.1"/>
    </source>
</evidence>
<organism evidence="4 5">
    <name type="scientific">Aliivibrio finisterrensis</name>
    <dbReference type="NCBI Taxonomy" id="511998"/>
    <lineage>
        <taxon>Bacteria</taxon>
        <taxon>Pseudomonadati</taxon>
        <taxon>Pseudomonadota</taxon>
        <taxon>Gammaproteobacteria</taxon>
        <taxon>Vibrionales</taxon>
        <taxon>Vibrionaceae</taxon>
        <taxon>Aliivibrio</taxon>
    </lineage>
</organism>
<evidence type="ECO:0000313" key="5">
    <source>
        <dbReference type="Proteomes" id="UP000294166"/>
    </source>
</evidence>
<sequence>MSNHTEFKFLGSTLSGEGLYDYLLSLLDTIEAEVLDVSALIRQGEIVHAEVACLPVAEVTEDGIDTIHHEIETIYPTRLYGNDAIEAYLRNIQYQYKHSDLSPKGARRCVGIIHVRGSADYEEQLKNKIHFINQLKLEIKTYLSACCPKSRHRQKFYQHTRVGVLPKTVTRKLHLAKPDVAYVSFSWLNKGYLQEKINYKRALDILHKANASIAENRTDLDVTDLNSRDEVKLSPFEHKEITWIRPSKLNPRFKCSYYIDEGTYQDEPIRATSPLLIVQRTPLKRYKKLDDFRGVHTLAKVEGLKRVKRTPIIEYLGMYSQVILPE</sequence>
<proteinExistence type="predicted"/>
<dbReference type="SUPFAM" id="SSF56596">
    <property type="entry name" value="Replication terminator protein (Tus)"/>
    <property type="match status" value="1"/>
</dbReference>
<dbReference type="Gene3D" id="3.50.14.10">
    <property type="entry name" value="Replication terminator Tus, domain 1 superfamily/Replication terminator Tus"/>
    <property type="match status" value="1"/>
</dbReference>
<evidence type="ECO:0000256" key="1">
    <source>
        <dbReference type="ARBA" id="ARBA00022490"/>
    </source>
</evidence>
<dbReference type="InterPro" id="IPR036384">
    <property type="entry name" value="Tus_sf"/>
</dbReference>
<gene>
    <name evidence="4" type="ORF">ERW53_10050</name>
</gene>
<keyword evidence="1" id="KW-0963">Cytoplasm</keyword>
<evidence type="ECO:0000256" key="3">
    <source>
        <dbReference type="ARBA" id="ARBA00023125"/>
    </source>
</evidence>
<dbReference type="InterPro" id="IPR036381">
    <property type="entry name" value="Tus_dom1"/>
</dbReference>
<name>A0ABY0I9G5_9GAMM</name>
<dbReference type="Pfam" id="PF05472">
    <property type="entry name" value="Ter"/>
    <property type="match status" value="1"/>
</dbReference>
<dbReference type="Proteomes" id="UP000294166">
    <property type="component" value="Unassembled WGS sequence"/>
</dbReference>
<evidence type="ECO:0000256" key="2">
    <source>
        <dbReference type="ARBA" id="ARBA00022705"/>
    </source>
</evidence>
<keyword evidence="2" id="KW-0235">DNA replication</keyword>
<dbReference type="InterPro" id="IPR008865">
    <property type="entry name" value="DNA_replication_term_site-bd"/>
</dbReference>